<dbReference type="CDD" id="cd00322">
    <property type="entry name" value="FNR_like"/>
    <property type="match status" value="1"/>
</dbReference>
<dbReference type="SUPFAM" id="SSF52343">
    <property type="entry name" value="Ferredoxin reductase-like, C-terminal NADP-linked domain"/>
    <property type="match status" value="1"/>
</dbReference>
<evidence type="ECO:0000256" key="3">
    <source>
        <dbReference type="ARBA" id="ARBA00022714"/>
    </source>
</evidence>
<dbReference type="AlphaFoldDB" id="A0A1F4W2E0"/>
<dbReference type="EMBL" id="MEVT01000005">
    <property type="protein sequence ID" value="OGC63584.1"/>
    <property type="molecule type" value="Genomic_DNA"/>
</dbReference>
<dbReference type="InterPro" id="IPR017938">
    <property type="entry name" value="Riboflavin_synthase-like_b-brl"/>
</dbReference>
<dbReference type="Gene3D" id="3.40.50.80">
    <property type="entry name" value="Nucleotide-binding domain of ferredoxin-NADP reductase (FNR) module"/>
    <property type="match status" value="1"/>
</dbReference>
<dbReference type="GO" id="GO:0016491">
    <property type="term" value="F:oxidoreductase activity"/>
    <property type="evidence" value="ECO:0007669"/>
    <property type="project" value="UniProtKB-KW"/>
</dbReference>
<keyword evidence="5" id="KW-0274">FAD</keyword>
<keyword evidence="2" id="KW-0285">Flavoprotein</keyword>
<gene>
    <name evidence="10" type="ORF">A2264_04405</name>
</gene>
<dbReference type="InterPro" id="IPR008333">
    <property type="entry name" value="Cbr1-like_FAD-bd_dom"/>
</dbReference>
<evidence type="ECO:0000256" key="7">
    <source>
        <dbReference type="ARBA" id="ARBA00023004"/>
    </source>
</evidence>
<dbReference type="PRINTS" id="PR00410">
    <property type="entry name" value="PHEHYDRXLASE"/>
</dbReference>
<dbReference type="InterPro" id="IPR050415">
    <property type="entry name" value="MRET"/>
</dbReference>
<dbReference type="Gene3D" id="2.40.30.10">
    <property type="entry name" value="Translation factors"/>
    <property type="match status" value="1"/>
</dbReference>
<dbReference type="GO" id="GO:0050660">
    <property type="term" value="F:flavin adenine dinucleotide binding"/>
    <property type="evidence" value="ECO:0007669"/>
    <property type="project" value="TreeGrafter"/>
</dbReference>
<evidence type="ECO:0000256" key="2">
    <source>
        <dbReference type="ARBA" id="ARBA00022630"/>
    </source>
</evidence>
<keyword evidence="8" id="KW-0411">Iron-sulfur</keyword>
<reference evidence="10 11" key="1">
    <citation type="journal article" date="2016" name="Nat. Commun.">
        <title>Thousands of microbial genomes shed light on interconnected biogeochemical processes in an aquifer system.</title>
        <authorList>
            <person name="Anantharaman K."/>
            <person name="Brown C.T."/>
            <person name="Hug L.A."/>
            <person name="Sharon I."/>
            <person name="Castelle C.J."/>
            <person name="Probst A.J."/>
            <person name="Thomas B.C."/>
            <person name="Singh A."/>
            <person name="Wilkins M.J."/>
            <person name="Karaoz U."/>
            <person name="Brodie E.L."/>
            <person name="Williams K.H."/>
            <person name="Hubbard S.S."/>
            <person name="Banfield J.F."/>
        </authorList>
    </citation>
    <scope>NUCLEOTIDE SEQUENCE [LARGE SCALE GENOMIC DNA]</scope>
</reference>
<keyword evidence="3" id="KW-0001">2Fe-2S</keyword>
<comment type="cofactor">
    <cofactor evidence="1">
        <name>FAD</name>
        <dbReference type="ChEBI" id="CHEBI:57692"/>
    </cofactor>
</comment>
<dbReference type="Pfam" id="PF00970">
    <property type="entry name" value="FAD_binding_6"/>
    <property type="match status" value="1"/>
</dbReference>
<dbReference type="InterPro" id="IPR039261">
    <property type="entry name" value="FNR_nucleotide-bd"/>
</dbReference>
<evidence type="ECO:0000313" key="10">
    <source>
        <dbReference type="EMBL" id="OGC63584.1"/>
    </source>
</evidence>
<evidence type="ECO:0000256" key="1">
    <source>
        <dbReference type="ARBA" id="ARBA00001974"/>
    </source>
</evidence>
<dbReference type="Proteomes" id="UP000176614">
    <property type="component" value="Unassembled WGS sequence"/>
</dbReference>
<keyword evidence="7" id="KW-0408">Iron</keyword>
<dbReference type="PANTHER" id="PTHR47354:SF8">
    <property type="entry name" value="1,2-PHENYLACETYL-COA EPOXIDASE, SUBUNIT E"/>
    <property type="match status" value="1"/>
</dbReference>
<evidence type="ECO:0000256" key="4">
    <source>
        <dbReference type="ARBA" id="ARBA00022723"/>
    </source>
</evidence>
<dbReference type="GO" id="GO:0051537">
    <property type="term" value="F:2 iron, 2 sulfur cluster binding"/>
    <property type="evidence" value="ECO:0007669"/>
    <property type="project" value="UniProtKB-KW"/>
</dbReference>
<dbReference type="InterPro" id="IPR017927">
    <property type="entry name" value="FAD-bd_FR_type"/>
</dbReference>
<dbReference type="Pfam" id="PF00175">
    <property type="entry name" value="NAD_binding_1"/>
    <property type="match status" value="1"/>
</dbReference>
<dbReference type="InterPro" id="IPR001709">
    <property type="entry name" value="Flavoprot_Pyr_Nucl_cyt_Rdtase"/>
</dbReference>
<dbReference type="PANTHER" id="PTHR47354">
    <property type="entry name" value="NADH OXIDOREDUCTASE HCR"/>
    <property type="match status" value="1"/>
</dbReference>
<feature type="domain" description="FAD-binding FR-type" evidence="9">
    <location>
        <begin position="7"/>
        <end position="106"/>
    </location>
</feature>
<sequence length="239" mass="26462">MFLFPKPLKHAAVVESKKTLNSKVVEFVFKLTSPPEIAFLPGQFINLKVGETCFRSYSISSDAGIKDSISILAAVDHDGIGSNYLKNLSVGQEITFIGPSGRFILPELLAESLVFIATGTGIAPILSMLSSLSHSKCESAIKVYFGVKVCEEIFKKDILDKMASELPNFSYEICISREQATEKNTKQGRVTNFIEIQRENTQYLICGHPDMVQDTLNMLVENGIPANNIFHEMFTVSIK</sequence>
<dbReference type="PROSITE" id="PS51384">
    <property type="entry name" value="FAD_FR"/>
    <property type="match status" value="1"/>
</dbReference>
<dbReference type="SUPFAM" id="SSF63380">
    <property type="entry name" value="Riboflavin synthase domain-like"/>
    <property type="match status" value="1"/>
</dbReference>
<evidence type="ECO:0000256" key="6">
    <source>
        <dbReference type="ARBA" id="ARBA00023002"/>
    </source>
</evidence>
<keyword evidence="4" id="KW-0479">Metal-binding</keyword>
<proteinExistence type="predicted"/>
<keyword evidence="6" id="KW-0560">Oxidoreductase</keyword>
<dbReference type="GO" id="GO:0046872">
    <property type="term" value="F:metal ion binding"/>
    <property type="evidence" value="ECO:0007669"/>
    <property type="project" value="UniProtKB-KW"/>
</dbReference>
<evidence type="ECO:0000313" key="11">
    <source>
        <dbReference type="Proteomes" id="UP000176614"/>
    </source>
</evidence>
<comment type="caution">
    <text evidence="10">The sequence shown here is derived from an EMBL/GenBank/DDBJ whole genome shotgun (WGS) entry which is preliminary data.</text>
</comment>
<dbReference type="PRINTS" id="PR00371">
    <property type="entry name" value="FPNCR"/>
</dbReference>
<dbReference type="InterPro" id="IPR001433">
    <property type="entry name" value="OxRdtase_FAD/NAD-bd"/>
</dbReference>
<evidence type="ECO:0000256" key="8">
    <source>
        <dbReference type="ARBA" id="ARBA00023014"/>
    </source>
</evidence>
<evidence type="ECO:0000256" key="5">
    <source>
        <dbReference type="ARBA" id="ARBA00022827"/>
    </source>
</evidence>
<name>A0A1F4W2E0_UNCKA</name>
<accession>A0A1F4W2E0</accession>
<evidence type="ECO:0000259" key="9">
    <source>
        <dbReference type="PROSITE" id="PS51384"/>
    </source>
</evidence>
<protein>
    <recommendedName>
        <fullName evidence="9">FAD-binding FR-type domain-containing protein</fullName>
    </recommendedName>
</protein>
<organism evidence="10 11">
    <name type="scientific">candidate division WWE3 bacterium RIFOXYA2_FULL_46_9</name>
    <dbReference type="NCBI Taxonomy" id="1802636"/>
    <lineage>
        <taxon>Bacteria</taxon>
        <taxon>Katanobacteria</taxon>
    </lineage>
</organism>